<dbReference type="Proteomes" id="UP000053676">
    <property type="component" value="Unassembled WGS sequence"/>
</dbReference>
<evidence type="ECO:0000256" key="1">
    <source>
        <dbReference type="SAM" id="SignalP"/>
    </source>
</evidence>
<keyword evidence="1" id="KW-0732">Signal</keyword>
<dbReference type="OrthoDB" id="5839736at2759"/>
<dbReference type="STRING" id="51031.W2TY66"/>
<evidence type="ECO:0008006" key="4">
    <source>
        <dbReference type="Google" id="ProtNLM"/>
    </source>
</evidence>
<name>W2TY66_NECAM</name>
<dbReference type="EMBL" id="KI657621">
    <property type="protein sequence ID" value="ETN85996.1"/>
    <property type="molecule type" value="Genomic_DNA"/>
</dbReference>
<keyword evidence="3" id="KW-1185">Reference proteome</keyword>
<dbReference type="KEGG" id="nai:NECAME_19553"/>
<dbReference type="AlphaFoldDB" id="W2TY66"/>
<reference evidence="3" key="1">
    <citation type="journal article" date="2014" name="Nat. Genet.">
        <title>Genome of the human hookworm Necator americanus.</title>
        <authorList>
            <person name="Tang Y.T."/>
            <person name="Gao X."/>
            <person name="Rosa B.A."/>
            <person name="Abubucker S."/>
            <person name="Hallsworth-Pepin K."/>
            <person name="Martin J."/>
            <person name="Tyagi R."/>
            <person name="Heizer E."/>
            <person name="Zhang X."/>
            <person name="Bhonagiri-Palsikar V."/>
            <person name="Minx P."/>
            <person name="Warren W.C."/>
            <person name="Wang Q."/>
            <person name="Zhan B."/>
            <person name="Hotez P.J."/>
            <person name="Sternberg P.W."/>
            <person name="Dougall A."/>
            <person name="Gaze S.T."/>
            <person name="Mulvenna J."/>
            <person name="Sotillo J."/>
            <person name="Ranganathan S."/>
            <person name="Rabelo E.M."/>
            <person name="Wilson R.K."/>
            <person name="Felgner P.L."/>
            <person name="Bethony J."/>
            <person name="Hawdon J.M."/>
            <person name="Gasser R.B."/>
            <person name="Loukas A."/>
            <person name="Mitreva M."/>
        </authorList>
    </citation>
    <scope>NUCLEOTIDE SEQUENCE [LARGE SCALE GENOMIC DNA]</scope>
</reference>
<accession>W2TY66</accession>
<feature type="chain" id="PRO_5004825529" description="VWFA domain-containing protein" evidence="1">
    <location>
        <begin position="22"/>
        <end position="226"/>
    </location>
</feature>
<feature type="signal peptide" evidence="1">
    <location>
        <begin position="1"/>
        <end position="21"/>
    </location>
</feature>
<evidence type="ECO:0000313" key="3">
    <source>
        <dbReference type="Proteomes" id="UP000053676"/>
    </source>
</evidence>
<protein>
    <recommendedName>
        <fullName evidence="4">VWFA domain-containing protein</fullName>
    </recommendedName>
</protein>
<gene>
    <name evidence="2" type="ORF">NECAME_19553</name>
</gene>
<proteinExistence type="predicted"/>
<sequence>MDPVLKIIILALFFVTSESLAGKSQKNRDVVPIKDNIHCLLVADLFSYGKNESAYAQISLTLIDRHLLHEIRFIKFLAHRFFEGTEVSTAGIATYGYVPVLPININSALDRMAVTYEEFSKHLTPATQLRNTNEHSNTAQAIEYINLFKDLKGRANCLVFLSAQKKPKTLPRLFVTKEWKTVIAVGFDGADLRSILTSPQGIAMQVPYVFKDKDVRRVADTILKSF</sequence>
<evidence type="ECO:0000313" key="2">
    <source>
        <dbReference type="EMBL" id="ETN85996.1"/>
    </source>
</evidence>
<organism evidence="2 3">
    <name type="scientific">Necator americanus</name>
    <name type="common">Human hookworm</name>
    <dbReference type="NCBI Taxonomy" id="51031"/>
    <lineage>
        <taxon>Eukaryota</taxon>
        <taxon>Metazoa</taxon>
        <taxon>Ecdysozoa</taxon>
        <taxon>Nematoda</taxon>
        <taxon>Chromadorea</taxon>
        <taxon>Rhabditida</taxon>
        <taxon>Rhabditina</taxon>
        <taxon>Rhabditomorpha</taxon>
        <taxon>Strongyloidea</taxon>
        <taxon>Ancylostomatidae</taxon>
        <taxon>Bunostominae</taxon>
        <taxon>Necator</taxon>
    </lineage>
</organism>